<evidence type="ECO:0000313" key="3">
    <source>
        <dbReference type="Proteomes" id="UP001172155"/>
    </source>
</evidence>
<feature type="region of interest" description="Disordered" evidence="1">
    <location>
        <begin position="10"/>
        <end position="70"/>
    </location>
</feature>
<reference evidence="2" key="1">
    <citation type="submission" date="2023-06" db="EMBL/GenBank/DDBJ databases">
        <title>Genome-scale phylogeny and comparative genomics of the fungal order Sordariales.</title>
        <authorList>
            <consortium name="Lawrence Berkeley National Laboratory"/>
            <person name="Hensen N."/>
            <person name="Bonometti L."/>
            <person name="Westerberg I."/>
            <person name="Brannstrom I.O."/>
            <person name="Guillou S."/>
            <person name="Cros-Aarteil S."/>
            <person name="Calhoun S."/>
            <person name="Haridas S."/>
            <person name="Kuo A."/>
            <person name="Mondo S."/>
            <person name="Pangilinan J."/>
            <person name="Riley R."/>
            <person name="LaButti K."/>
            <person name="Andreopoulos B."/>
            <person name="Lipzen A."/>
            <person name="Chen C."/>
            <person name="Yanf M."/>
            <person name="Daum C."/>
            <person name="Ng V."/>
            <person name="Clum A."/>
            <person name="Steindorff A."/>
            <person name="Ohm R."/>
            <person name="Martin F."/>
            <person name="Silar P."/>
            <person name="Natvig D."/>
            <person name="Lalanne C."/>
            <person name="Gautier V."/>
            <person name="Ament-velasquez S.L."/>
            <person name="Kruys A."/>
            <person name="Hutchinson M.I."/>
            <person name="Powell A.J."/>
            <person name="Barry K."/>
            <person name="Miller A.N."/>
            <person name="Grigoriev I.V."/>
            <person name="Debuchy R."/>
            <person name="Gladieux P."/>
            <person name="Thoren M.H."/>
            <person name="Johannesson H."/>
        </authorList>
    </citation>
    <scope>NUCLEOTIDE SEQUENCE</scope>
    <source>
        <strain evidence="2">SMH3187-1</strain>
    </source>
</reference>
<dbReference type="AlphaFoldDB" id="A0AA40EPE4"/>
<dbReference type="Proteomes" id="UP001172155">
    <property type="component" value="Unassembled WGS sequence"/>
</dbReference>
<sequence>MDGRDLFFIRGQGDGNSTRGYPAGSFGVPGNKKTGQHLDTHHPARQRRRTHFPHVDINTHTQRARPQGLP</sequence>
<evidence type="ECO:0000256" key="1">
    <source>
        <dbReference type="SAM" id="MobiDB-lite"/>
    </source>
</evidence>
<name>A0AA40EPE4_9PEZI</name>
<protein>
    <submittedName>
        <fullName evidence="2">Uncharacterized protein</fullName>
    </submittedName>
</protein>
<comment type="caution">
    <text evidence="2">The sequence shown here is derived from an EMBL/GenBank/DDBJ whole genome shotgun (WGS) entry which is preliminary data.</text>
</comment>
<gene>
    <name evidence="2" type="ORF">B0T18DRAFT_414325</name>
</gene>
<proteinExistence type="predicted"/>
<dbReference type="EMBL" id="JAUKUD010000005">
    <property type="protein sequence ID" value="KAK0743058.1"/>
    <property type="molecule type" value="Genomic_DNA"/>
</dbReference>
<feature type="compositionally biased region" description="Basic residues" evidence="1">
    <location>
        <begin position="43"/>
        <end position="52"/>
    </location>
</feature>
<evidence type="ECO:0000313" key="2">
    <source>
        <dbReference type="EMBL" id="KAK0743058.1"/>
    </source>
</evidence>
<keyword evidence="3" id="KW-1185">Reference proteome</keyword>
<accession>A0AA40EPE4</accession>
<organism evidence="2 3">
    <name type="scientific">Schizothecium vesticola</name>
    <dbReference type="NCBI Taxonomy" id="314040"/>
    <lineage>
        <taxon>Eukaryota</taxon>
        <taxon>Fungi</taxon>
        <taxon>Dikarya</taxon>
        <taxon>Ascomycota</taxon>
        <taxon>Pezizomycotina</taxon>
        <taxon>Sordariomycetes</taxon>
        <taxon>Sordariomycetidae</taxon>
        <taxon>Sordariales</taxon>
        <taxon>Schizotheciaceae</taxon>
        <taxon>Schizothecium</taxon>
    </lineage>
</organism>